<dbReference type="Gene3D" id="1.10.110.10">
    <property type="entry name" value="Plant lipid-transfer and hydrophobic proteins"/>
    <property type="match status" value="1"/>
</dbReference>
<dbReference type="CDD" id="cd01958">
    <property type="entry name" value="HPS_like"/>
    <property type="match status" value="1"/>
</dbReference>
<keyword evidence="1" id="KW-0732">Signal</keyword>
<evidence type="ECO:0000313" key="4">
    <source>
        <dbReference type="Proteomes" id="UP001055439"/>
    </source>
</evidence>
<name>A0A9E7JPY2_9LILI</name>
<feature type="signal peptide" evidence="1">
    <location>
        <begin position="1"/>
        <end position="21"/>
    </location>
</feature>
<sequence length="134" mass="14337">MYHVAVLLLAHLPVLPHPNQCNKKSPAPPPVAPVPPLPKTPSAGACPIDTLELDACIDLLGGLAHAVIGQNTKDKCCTVIQDLADLDAALCLCTTIKAKVFDFKVLLPIALELLVDCGLKSLTKSYYMVCYIVY</sequence>
<dbReference type="InterPro" id="IPR027923">
    <property type="entry name" value="Hydrophob_seed_dom"/>
</dbReference>
<dbReference type="OrthoDB" id="1935738at2759"/>
<evidence type="ECO:0000313" key="3">
    <source>
        <dbReference type="EMBL" id="URD89098.1"/>
    </source>
</evidence>
<organism evidence="3 4">
    <name type="scientific">Musa troglodytarum</name>
    <name type="common">fe'i banana</name>
    <dbReference type="NCBI Taxonomy" id="320322"/>
    <lineage>
        <taxon>Eukaryota</taxon>
        <taxon>Viridiplantae</taxon>
        <taxon>Streptophyta</taxon>
        <taxon>Embryophyta</taxon>
        <taxon>Tracheophyta</taxon>
        <taxon>Spermatophyta</taxon>
        <taxon>Magnoliopsida</taxon>
        <taxon>Liliopsida</taxon>
        <taxon>Zingiberales</taxon>
        <taxon>Musaceae</taxon>
        <taxon>Musa</taxon>
    </lineage>
</organism>
<dbReference type="InterPro" id="IPR016140">
    <property type="entry name" value="Bifunc_inhib/LTP/seed_store"/>
</dbReference>
<dbReference type="AlphaFoldDB" id="A0A9E7JPY2"/>
<dbReference type="SMART" id="SM00499">
    <property type="entry name" value="AAI"/>
    <property type="match status" value="1"/>
</dbReference>
<protein>
    <submittedName>
        <fullName evidence="3">AAI</fullName>
    </submittedName>
</protein>
<dbReference type="Proteomes" id="UP001055439">
    <property type="component" value="Chromosome 2"/>
</dbReference>
<gene>
    <name evidence="3" type="ORF">MUK42_28310</name>
</gene>
<dbReference type="InterPro" id="IPR051636">
    <property type="entry name" value="Plant_LTP/defense-related"/>
</dbReference>
<reference evidence="3" key="1">
    <citation type="submission" date="2022-05" db="EMBL/GenBank/DDBJ databases">
        <title>The Musa troglodytarum L. genome provides insights into the mechanism of non-climacteric behaviour and enrichment of carotenoids.</title>
        <authorList>
            <person name="Wang J."/>
        </authorList>
    </citation>
    <scope>NUCLEOTIDE SEQUENCE</scope>
    <source>
        <tissue evidence="3">Leaf</tissue>
    </source>
</reference>
<evidence type="ECO:0000256" key="1">
    <source>
        <dbReference type="SAM" id="SignalP"/>
    </source>
</evidence>
<dbReference type="InterPro" id="IPR036312">
    <property type="entry name" value="Bifun_inhib/LTP/seed_sf"/>
</dbReference>
<dbReference type="PANTHER" id="PTHR31731">
    <property type="match status" value="1"/>
</dbReference>
<dbReference type="SUPFAM" id="SSF47699">
    <property type="entry name" value="Bifunctional inhibitor/lipid-transfer protein/seed storage 2S albumin"/>
    <property type="match status" value="1"/>
</dbReference>
<dbReference type="EMBL" id="CP097504">
    <property type="protein sequence ID" value="URD89098.1"/>
    <property type="molecule type" value="Genomic_DNA"/>
</dbReference>
<keyword evidence="4" id="KW-1185">Reference proteome</keyword>
<proteinExistence type="predicted"/>
<dbReference type="Pfam" id="PF14547">
    <property type="entry name" value="Hydrophob_seed"/>
    <property type="match status" value="1"/>
</dbReference>
<feature type="domain" description="Bifunctional inhibitor/plant lipid transfer protein/seed storage helical" evidence="2">
    <location>
        <begin position="46"/>
        <end position="130"/>
    </location>
</feature>
<feature type="chain" id="PRO_5039119179" evidence="1">
    <location>
        <begin position="22"/>
        <end position="134"/>
    </location>
</feature>
<evidence type="ECO:0000259" key="2">
    <source>
        <dbReference type="SMART" id="SM00499"/>
    </source>
</evidence>
<accession>A0A9E7JPY2</accession>